<name>A0A238YCW7_9BACT</name>
<dbReference type="InterPro" id="IPR036388">
    <property type="entry name" value="WH-like_DNA-bd_sf"/>
</dbReference>
<organism evidence="7 8">
    <name type="scientific">Hymenobacter mucosus</name>
    <dbReference type="NCBI Taxonomy" id="1411120"/>
    <lineage>
        <taxon>Bacteria</taxon>
        <taxon>Pseudomonadati</taxon>
        <taxon>Bacteroidota</taxon>
        <taxon>Cytophagia</taxon>
        <taxon>Cytophagales</taxon>
        <taxon>Hymenobacteraceae</taxon>
        <taxon>Hymenobacter</taxon>
    </lineage>
</organism>
<dbReference type="Pfam" id="PF04542">
    <property type="entry name" value="Sigma70_r2"/>
    <property type="match status" value="1"/>
</dbReference>
<dbReference type="InterPro" id="IPR014284">
    <property type="entry name" value="RNA_pol_sigma-70_dom"/>
</dbReference>
<dbReference type="GO" id="GO:0016987">
    <property type="term" value="F:sigma factor activity"/>
    <property type="evidence" value="ECO:0007669"/>
    <property type="project" value="UniProtKB-KW"/>
</dbReference>
<dbReference type="Pfam" id="PF08281">
    <property type="entry name" value="Sigma70_r4_2"/>
    <property type="match status" value="1"/>
</dbReference>
<dbReference type="Gene3D" id="1.10.1740.10">
    <property type="match status" value="1"/>
</dbReference>
<dbReference type="EMBL" id="FZNS01000005">
    <property type="protein sequence ID" value="SNR69065.1"/>
    <property type="molecule type" value="Genomic_DNA"/>
</dbReference>
<dbReference type="SUPFAM" id="SSF88659">
    <property type="entry name" value="Sigma3 and sigma4 domains of RNA polymerase sigma factors"/>
    <property type="match status" value="1"/>
</dbReference>
<dbReference type="PANTHER" id="PTHR43133">
    <property type="entry name" value="RNA POLYMERASE ECF-TYPE SIGMA FACTO"/>
    <property type="match status" value="1"/>
</dbReference>
<evidence type="ECO:0000259" key="5">
    <source>
        <dbReference type="Pfam" id="PF04542"/>
    </source>
</evidence>
<dbReference type="InterPro" id="IPR013325">
    <property type="entry name" value="RNA_pol_sigma_r2"/>
</dbReference>
<dbReference type="InterPro" id="IPR039425">
    <property type="entry name" value="RNA_pol_sigma-70-like"/>
</dbReference>
<protein>
    <submittedName>
        <fullName evidence="7">RNA polymerase, sigma subunit, SigW</fullName>
    </submittedName>
</protein>
<reference evidence="8" key="1">
    <citation type="submission" date="2017-06" db="EMBL/GenBank/DDBJ databases">
        <authorList>
            <person name="Varghese N."/>
            <person name="Submissions S."/>
        </authorList>
    </citation>
    <scope>NUCLEOTIDE SEQUENCE [LARGE SCALE GENOMIC DNA]</scope>
    <source>
        <strain evidence="8">DSM 28041</strain>
    </source>
</reference>
<gene>
    <name evidence="7" type="ORF">SAMN06269173_105148</name>
</gene>
<keyword evidence="8" id="KW-1185">Reference proteome</keyword>
<proteinExistence type="inferred from homology"/>
<dbReference type="InterPro" id="IPR013324">
    <property type="entry name" value="RNA_pol_sigma_r3/r4-like"/>
</dbReference>
<evidence type="ECO:0000313" key="8">
    <source>
        <dbReference type="Proteomes" id="UP000198310"/>
    </source>
</evidence>
<dbReference type="GO" id="GO:0003677">
    <property type="term" value="F:DNA binding"/>
    <property type="evidence" value="ECO:0007669"/>
    <property type="project" value="InterPro"/>
</dbReference>
<feature type="domain" description="RNA polymerase sigma-70 region 2" evidence="5">
    <location>
        <begin position="39"/>
        <end position="104"/>
    </location>
</feature>
<dbReference type="NCBIfam" id="TIGR02937">
    <property type="entry name" value="sigma70-ECF"/>
    <property type="match status" value="1"/>
</dbReference>
<dbReference type="Proteomes" id="UP000198310">
    <property type="component" value="Unassembled WGS sequence"/>
</dbReference>
<keyword evidence="4" id="KW-0804">Transcription</keyword>
<evidence type="ECO:0000256" key="4">
    <source>
        <dbReference type="ARBA" id="ARBA00023163"/>
    </source>
</evidence>
<dbReference type="SUPFAM" id="SSF88946">
    <property type="entry name" value="Sigma2 domain of RNA polymerase sigma factors"/>
    <property type="match status" value="1"/>
</dbReference>
<dbReference type="GO" id="GO:0006352">
    <property type="term" value="P:DNA-templated transcription initiation"/>
    <property type="evidence" value="ECO:0007669"/>
    <property type="project" value="InterPro"/>
</dbReference>
<feature type="domain" description="RNA polymerase sigma factor 70 region 4 type 2" evidence="6">
    <location>
        <begin position="144"/>
        <end position="196"/>
    </location>
</feature>
<evidence type="ECO:0000256" key="1">
    <source>
        <dbReference type="ARBA" id="ARBA00010641"/>
    </source>
</evidence>
<evidence type="ECO:0000256" key="2">
    <source>
        <dbReference type="ARBA" id="ARBA00023015"/>
    </source>
</evidence>
<dbReference type="InterPro" id="IPR013249">
    <property type="entry name" value="RNA_pol_sigma70_r4_t2"/>
</dbReference>
<keyword evidence="2" id="KW-0805">Transcription regulation</keyword>
<keyword evidence="3" id="KW-0731">Sigma factor</keyword>
<dbReference type="InterPro" id="IPR007627">
    <property type="entry name" value="RNA_pol_sigma70_r2"/>
</dbReference>
<evidence type="ECO:0000256" key="3">
    <source>
        <dbReference type="ARBA" id="ARBA00023082"/>
    </source>
</evidence>
<sequence>MEVNNQEIQKQFSAKAKHDFKLIRAAVEDGNEKAYAELMQIYKKPVYHVVLKMVRNPDDAEDLTIEAFAKAFKNLHKFNPEFAFSTWLFRIATNNCIDFIRKNKIKTMSIDSAIKIDNGDEITIDFRDQNLNPQESAIKNQKIEIMQHVVSRLPEKYQRLVTLRYFDELSYEEIAQELKAPLGTVKAQLHRARELLYDMVKNKKEII</sequence>
<dbReference type="Gene3D" id="1.10.10.10">
    <property type="entry name" value="Winged helix-like DNA-binding domain superfamily/Winged helix DNA-binding domain"/>
    <property type="match status" value="1"/>
</dbReference>
<dbReference type="RefSeq" id="WP_045687369.1">
    <property type="nucleotide sequence ID" value="NZ_FZNS01000005.1"/>
</dbReference>
<evidence type="ECO:0000259" key="6">
    <source>
        <dbReference type="Pfam" id="PF08281"/>
    </source>
</evidence>
<comment type="similarity">
    <text evidence="1">Belongs to the sigma-70 factor family. ECF subfamily.</text>
</comment>
<accession>A0A238YCW7</accession>
<evidence type="ECO:0000313" key="7">
    <source>
        <dbReference type="EMBL" id="SNR69065.1"/>
    </source>
</evidence>
<dbReference type="PANTHER" id="PTHR43133:SF51">
    <property type="entry name" value="RNA POLYMERASE SIGMA FACTOR"/>
    <property type="match status" value="1"/>
</dbReference>
<dbReference type="CDD" id="cd06171">
    <property type="entry name" value="Sigma70_r4"/>
    <property type="match status" value="1"/>
</dbReference>
<dbReference type="AlphaFoldDB" id="A0A238YCW7"/>